<sequence length="147" mass="16623">MALSKGIDKLLAAFGSEKAGKRLQEEPMSETRIEGLEENRIAVSEDAILYGQIEELNEYLFLETILVTRSKIKTLKGATLTFKGTTNFKLISDTQEIESDLSNVSNRILTRISFDITEKEINLIKNKQYESVIFECKKIVLNLSKST</sequence>
<name>A0A167IN80_9FLAO</name>
<proteinExistence type="predicted"/>
<protein>
    <submittedName>
        <fullName evidence="1">Uncharacterized protein</fullName>
    </submittedName>
</protein>
<dbReference type="Proteomes" id="UP000077013">
    <property type="component" value="Unassembled WGS sequence"/>
</dbReference>
<comment type="caution">
    <text evidence="1">The sequence shown here is derived from an EMBL/GenBank/DDBJ whole genome shotgun (WGS) entry which is preliminary data.</text>
</comment>
<evidence type="ECO:0000313" key="1">
    <source>
        <dbReference type="EMBL" id="OAB79851.1"/>
    </source>
</evidence>
<dbReference type="STRING" id="1763537.ULVI_03685"/>
<keyword evidence="2" id="KW-1185">Reference proteome</keyword>
<organism evidence="1 2">
    <name type="scientific">Cochleicola gelatinilyticus</name>
    <dbReference type="NCBI Taxonomy" id="1763537"/>
    <lineage>
        <taxon>Bacteria</taxon>
        <taxon>Pseudomonadati</taxon>
        <taxon>Bacteroidota</taxon>
        <taxon>Flavobacteriia</taxon>
        <taxon>Flavobacteriales</taxon>
        <taxon>Flavobacteriaceae</taxon>
        <taxon>Cochleicola</taxon>
    </lineage>
</organism>
<dbReference type="OrthoDB" id="1201645at2"/>
<dbReference type="RefSeq" id="WP_068589879.1">
    <property type="nucleotide sequence ID" value="NZ_LRXL01000026.1"/>
</dbReference>
<dbReference type="EMBL" id="LRXL01000026">
    <property type="protein sequence ID" value="OAB79851.1"/>
    <property type="molecule type" value="Genomic_DNA"/>
</dbReference>
<accession>A0A167IN80</accession>
<gene>
    <name evidence="1" type="ORF">ULVI_03685</name>
</gene>
<evidence type="ECO:0000313" key="2">
    <source>
        <dbReference type="Proteomes" id="UP000077013"/>
    </source>
</evidence>
<reference evidence="1 2" key="1">
    <citation type="submission" date="2016-02" db="EMBL/GenBank/DDBJ databases">
        <title>Ulvibacter sp. LPB0005, isolated from Thais luteostoma.</title>
        <authorList>
            <person name="Shin S.-K."/>
            <person name="Yi H."/>
        </authorList>
    </citation>
    <scope>NUCLEOTIDE SEQUENCE [LARGE SCALE GENOMIC DNA]</scope>
    <source>
        <strain evidence="1 2">LPB0005</strain>
    </source>
</reference>
<dbReference type="AlphaFoldDB" id="A0A167IN80"/>